<evidence type="ECO:0000313" key="3">
    <source>
        <dbReference type="Proteomes" id="UP000295726"/>
    </source>
</evidence>
<evidence type="ECO:0000256" key="1">
    <source>
        <dbReference type="SAM" id="Phobius"/>
    </source>
</evidence>
<evidence type="ECO:0008006" key="4">
    <source>
        <dbReference type="Google" id="ProtNLM"/>
    </source>
</evidence>
<feature type="transmembrane region" description="Helical" evidence="1">
    <location>
        <begin position="86"/>
        <end position="104"/>
    </location>
</feature>
<sequence>MVIFIIFLFVNVFVTGVFMAVYGGKQSYSEGMLLGVHIPDYAARDADVDALMETYSKRTKWFYFINFLISAAICFLNFWYFSIFLIAWSLWLVELCGGAIWHLHGTHKKLYVLKMDRGWQADAKQISEDDDVYWKNGWYNNPNDKRLWVPDRFFPSNYSTNMAKPAGKIFTFGLLGGTMVLLLILFVVFLRADFTPRYLELRGNAAQISSPMSPITFELKDVKGFELLGKMPEGNFTRTNGLADDRQLVGKFQEKETGDYRMYVYKDCFPVLKIDLPGYTVLINSEKKGQTESWYRKLAERLPELAAGAE</sequence>
<dbReference type="OrthoDB" id="157646at2"/>
<feature type="transmembrane region" description="Helical" evidence="1">
    <location>
        <begin position="6"/>
        <end position="24"/>
    </location>
</feature>
<organism evidence="2 3">
    <name type="scientific">Muricomes intestini</name>
    <dbReference type="NCBI Taxonomy" id="1796634"/>
    <lineage>
        <taxon>Bacteria</taxon>
        <taxon>Bacillati</taxon>
        <taxon>Bacillota</taxon>
        <taxon>Clostridia</taxon>
        <taxon>Lachnospirales</taxon>
        <taxon>Lachnospiraceae</taxon>
        <taxon>Muricomes</taxon>
    </lineage>
</organism>
<protein>
    <recommendedName>
        <fullName evidence="4">PH (Pleckstrin Homology) domain-containing protein</fullName>
    </recommendedName>
</protein>
<accession>A0A4R3K027</accession>
<feature type="transmembrane region" description="Helical" evidence="1">
    <location>
        <begin position="169"/>
        <end position="190"/>
    </location>
</feature>
<keyword evidence="3" id="KW-1185">Reference proteome</keyword>
<reference evidence="2 3" key="1">
    <citation type="submission" date="2019-03" db="EMBL/GenBank/DDBJ databases">
        <title>Genomic Encyclopedia of Type Strains, Phase IV (KMG-IV): sequencing the most valuable type-strain genomes for metagenomic binning, comparative biology and taxonomic classification.</title>
        <authorList>
            <person name="Goeker M."/>
        </authorList>
    </citation>
    <scope>NUCLEOTIDE SEQUENCE [LARGE SCALE GENOMIC DNA]</scope>
    <source>
        <strain evidence="2 3">DSM 29489</strain>
    </source>
</reference>
<comment type="caution">
    <text evidence="2">The sequence shown here is derived from an EMBL/GenBank/DDBJ whole genome shotgun (WGS) entry which is preliminary data.</text>
</comment>
<proteinExistence type="predicted"/>
<dbReference type="AlphaFoldDB" id="A0A4R3K027"/>
<dbReference type="EMBL" id="SLZZ01000048">
    <property type="protein sequence ID" value="TCS73112.1"/>
    <property type="molecule type" value="Genomic_DNA"/>
</dbReference>
<evidence type="ECO:0000313" key="2">
    <source>
        <dbReference type="EMBL" id="TCS73112.1"/>
    </source>
</evidence>
<gene>
    <name evidence="2" type="ORF">EDD59_1486</name>
</gene>
<keyword evidence="1" id="KW-1133">Transmembrane helix</keyword>
<dbReference type="RefSeq" id="WP_132384120.1">
    <property type="nucleotide sequence ID" value="NZ_DAIPCY010000093.1"/>
</dbReference>
<feature type="transmembrane region" description="Helical" evidence="1">
    <location>
        <begin position="61"/>
        <end position="80"/>
    </location>
</feature>
<keyword evidence="1" id="KW-0472">Membrane</keyword>
<name>A0A4R3K027_9FIRM</name>
<keyword evidence="1" id="KW-0812">Transmembrane</keyword>
<dbReference type="Proteomes" id="UP000295726">
    <property type="component" value="Unassembled WGS sequence"/>
</dbReference>